<feature type="transmembrane region" description="Helical" evidence="7">
    <location>
        <begin position="285"/>
        <end position="303"/>
    </location>
</feature>
<evidence type="ECO:0000313" key="9">
    <source>
        <dbReference type="EMBL" id="CDN58312.1"/>
    </source>
</evidence>
<feature type="transmembrane region" description="Helical" evidence="7">
    <location>
        <begin position="254"/>
        <end position="273"/>
    </location>
</feature>
<dbReference type="CDD" id="cd06261">
    <property type="entry name" value="TM_PBP2"/>
    <property type="match status" value="1"/>
</dbReference>
<keyword evidence="6 7" id="KW-0472">Membrane</keyword>
<sequence>MRQTHRPFRLPSKEEKDLTRLFPEKGNRMEWFYKFPHMDDDALRNLKKAIDEGFRAFTRAYGDTIESMFSPLQSFLLAADRFMTQTPWPIITAIILTIAWFASRSVKIVLSCLITLLLIGYFDMWTDTMRTVAMIFVCTVLSIAVGLPIGILMARSNGVQRVVNPILDVMQTMPSFVYLIPVVMLLGIGRVPGLIAVVIYAIPPMIRLTDLGIRLVDKDVLEAADAFGTSETQKLFKVQLPLALPTIMAGINQTIMMALAMVVVASMIGVQGLGQPVLKAIANQYFTLGVFNGLAIVGIAIIFDRVSQAYGKRLQKHREIVHG</sequence>
<evidence type="ECO:0000256" key="5">
    <source>
        <dbReference type="ARBA" id="ARBA00022989"/>
    </source>
</evidence>
<accession>A0A068TIN6</accession>
<proteinExistence type="inferred from homology"/>
<dbReference type="GO" id="GO:0031460">
    <property type="term" value="P:glycine betaine transport"/>
    <property type="evidence" value="ECO:0007669"/>
    <property type="project" value="TreeGrafter"/>
</dbReference>
<dbReference type="GO" id="GO:0043190">
    <property type="term" value="C:ATP-binding cassette (ABC) transporter complex"/>
    <property type="evidence" value="ECO:0007669"/>
    <property type="project" value="TreeGrafter"/>
</dbReference>
<evidence type="ECO:0000256" key="2">
    <source>
        <dbReference type="ARBA" id="ARBA00022448"/>
    </source>
</evidence>
<organism evidence="9 10">
    <name type="scientific">Neorhizobium galegae bv. officinalis bv. officinalis str. HAMBI 1141</name>
    <dbReference type="NCBI Taxonomy" id="1028801"/>
    <lineage>
        <taxon>Bacteria</taxon>
        <taxon>Pseudomonadati</taxon>
        <taxon>Pseudomonadota</taxon>
        <taxon>Alphaproteobacteria</taxon>
        <taxon>Hyphomicrobiales</taxon>
        <taxon>Rhizobiaceae</taxon>
        <taxon>Rhizobium/Agrobacterium group</taxon>
        <taxon>Neorhizobium</taxon>
    </lineage>
</organism>
<dbReference type="InterPro" id="IPR000515">
    <property type="entry name" value="MetI-like"/>
</dbReference>
<dbReference type="FunFam" id="1.10.3720.10:FF:000001">
    <property type="entry name" value="Glycine betaine ABC transporter, permease"/>
    <property type="match status" value="1"/>
</dbReference>
<dbReference type="SUPFAM" id="SSF161098">
    <property type="entry name" value="MetI-like"/>
    <property type="match status" value="1"/>
</dbReference>
<keyword evidence="4 7" id="KW-0812">Transmembrane</keyword>
<feature type="transmembrane region" description="Helical" evidence="7">
    <location>
        <begin position="176"/>
        <end position="202"/>
    </location>
</feature>
<comment type="similarity">
    <text evidence="7">Belongs to the binding-protein-dependent transport system permease family.</text>
</comment>
<dbReference type="eggNOG" id="COG4176">
    <property type="taxonomic scope" value="Bacteria"/>
</dbReference>
<dbReference type="Pfam" id="PF00528">
    <property type="entry name" value="BPD_transp_1"/>
    <property type="match status" value="1"/>
</dbReference>
<evidence type="ECO:0000256" key="6">
    <source>
        <dbReference type="ARBA" id="ARBA00023136"/>
    </source>
</evidence>
<evidence type="ECO:0000256" key="1">
    <source>
        <dbReference type="ARBA" id="ARBA00004651"/>
    </source>
</evidence>
<dbReference type="PROSITE" id="PS50928">
    <property type="entry name" value="ABC_TM1"/>
    <property type="match status" value="1"/>
</dbReference>
<evidence type="ECO:0000256" key="3">
    <source>
        <dbReference type="ARBA" id="ARBA00022475"/>
    </source>
</evidence>
<dbReference type="GO" id="GO:0005275">
    <property type="term" value="F:amine transmembrane transporter activity"/>
    <property type="evidence" value="ECO:0007669"/>
    <property type="project" value="TreeGrafter"/>
</dbReference>
<keyword evidence="5 7" id="KW-1133">Transmembrane helix</keyword>
<keyword evidence="2 7" id="KW-0813">Transport</keyword>
<gene>
    <name evidence="9" type="ORF">RG1141_PA14800</name>
</gene>
<dbReference type="PANTHER" id="PTHR47737:SF1">
    <property type="entry name" value="GLYCINE BETAINE_PROLINE BETAINE TRANSPORT SYSTEM PERMEASE PROTEIN PROW"/>
    <property type="match status" value="1"/>
</dbReference>
<dbReference type="KEGG" id="ngl:RG1141_PA14800"/>
<dbReference type="PANTHER" id="PTHR47737">
    <property type="entry name" value="GLYCINE BETAINE/PROLINE BETAINE TRANSPORT SYSTEM PERMEASE PROTEIN PROW"/>
    <property type="match status" value="1"/>
</dbReference>
<evidence type="ECO:0000256" key="7">
    <source>
        <dbReference type="RuleBase" id="RU363032"/>
    </source>
</evidence>
<dbReference type="Proteomes" id="UP000028186">
    <property type="component" value="Plasmid pHAMBI1141a"/>
</dbReference>
<name>A0A068TIN6_NEOGA</name>
<dbReference type="HOGENOM" id="CLU_028473_1_0_5"/>
<geneLocation type="plasmid" evidence="10">
    <name>II</name>
</geneLocation>
<evidence type="ECO:0000259" key="8">
    <source>
        <dbReference type="PROSITE" id="PS50928"/>
    </source>
</evidence>
<feature type="transmembrane region" description="Helical" evidence="7">
    <location>
        <begin position="108"/>
        <end position="125"/>
    </location>
</feature>
<evidence type="ECO:0000313" key="10">
    <source>
        <dbReference type="Proteomes" id="UP000028186"/>
    </source>
</evidence>
<comment type="subcellular location">
    <subcellularLocation>
        <location evidence="1 7">Cell membrane</location>
        <topology evidence="1 7">Multi-pass membrane protein</topology>
    </subcellularLocation>
</comment>
<feature type="domain" description="ABC transmembrane type-1" evidence="8">
    <location>
        <begin position="128"/>
        <end position="307"/>
    </location>
</feature>
<protein>
    <submittedName>
        <fullName evidence="9">Histidine ABC transporter, permease protein</fullName>
    </submittedName>
</protein>
<keyword evidence="3" id="KW-1003">Cell membrane</keyword>
<reference evidence="10" key="1">
    <citation type="journal article" date="2014" name="BMC Genomics">
        <title>Genome sequencing of two Neorhizobium galegae strains reveals a noeT gene responsible for the unusual acetylation of the nodulation factors.</title>
        <authorList>
            <person name="Osterman J."/>
            <person name="Marsh J."/>
            <person name="Laine P.K."/>
            <person name="Zeng Z."/>
            <person name="Alatalo E."/>
            <person name="Sullivan J.T."/>
            <person name="Young J.P."/>
            <person name="Thomas-Oates J."/>
            <person name="Paulin L."/>
            <person name="Lindstrom K."/>
        </authorList>
    </citation>
    <scope>NUCLEOTIDE SEQUENCE [LARGE SCALE GENOMIC DNA]</scope>
    <source>
        <strain evidence="10">HAMBI 1141</strain>
        <plasmid evidence="10">II</plasmid>
    </source>
</reference>
<dbReference type="GO" id="GO:0015226">
    <property type="term" value="F:carnitine transmembrane transporter activity"/>
    <property type="evidence" value="ECO:0007669"/>
    <property type="project" value="TreeGrafter"/>
</dbReference>
<dbReference type="Gene3D" id="1.10.3720.10">
    <property type="entry name" value="MetI-like"/>
    <property type="match status" value="1"/>
</dbReference>
<dbReference type="PATRIC" id="fig|1028801.3.peg.6107"/>
<evidence type="ECO:0000256" key="4">
    <source>
        <dbReference type="ARBA" id="ARBA00022692"/>
    </source>
</evidence>
<keyword evidence="9" id="KW-0614">Plasmid</keyword>
<dbReference type="EMBL" id="HG938356">
    <property type="protein sequence ID" value="CDN58312.1"/>
    <property type="molecule type" value="Genomic_DNA"/>
</dbReference>
<feature type="transmembrane region" description="Helical" evidence="7">
    <location>
        <begin position="132"/>
        <end position="156"/>
    </location>
</feature>
<dbReference type="GO" id="GO:0015871">
    <property type="term" value="P:choline transport"/>
    <property type="evidence" value="ECO:0007669"/>
    <property type="project" value="TreeGrafter"/>
</dbReference>
<dbReference type="AlphaFoldDB" id="A0A068TIN6"/>
<dbReference type="InterPro" id="IPR035906">
    <property type="entry name" value="MetI-like_sf"/>
</dbReference>